<dbReference type="EMBL" id="JABFCT010000022">
    <property type="protein sequence ID" value="KAF5868520.1"/>
    <property type="molecule type" value="Genomic_DNA"/>
</dbReference>
<comment type="caution">
    <text evidence="2">The sequence shown here is derived from an EMBL/GenBank/DDBJ whole genome shotgun (WGS) entry which is preliminary data.</text>
</comment>
<proteinExistence type="predicted"/>
<dbReference type="GeneID" id="59266439"/>
<sequence>MAAAPREGIAWFLKESLKSPGYNGEKSEDFYSWMLLEVVYNATEDEAYAFPPPLAYPNHPRTEQQVFPGGAYRTGYGRYEFMTAMYGPSAEDIKRTYRLKCNISRGQLWRQTGSAAVCYVAVPRPTKEERFFWVDLTYPIRAIYIPCAFTAHPQYKGHAIFSRLDVRGRKGIPQAYVIKDHNQNLITQAQKAINDWNNADVYHNWAWGKKMNRLKAVHRKISNRAKETGPEGPPIQEPGLIPGFVKADGKAPSQIYAKASYAQDTVADETTGLGMRPQWTLRIDVFKFACQLLVPYKDRTEEYRDLYACFALFDRRCVHGSKVIADIDMAQSIDWAKAQGKEAGLKIQYVTEEPDEKFIKDLFVGFIAVGLGFIPVIGPLVAFGFTVTYELLEDSEKFTKAAGIGGKTPAFTQACVDSREGLKPILKAGFKAVFKGHLQAAPKKSIQVDTGEEKVENGDKEDTFHLVIEAGEAEVLQARGNFVA</sequence>
<organism evidence="2 3">
    <name type="scientific">Botrytis fragariae</name>
    <dbReference type="NCBI Taxonomy" id="1964551"/>
    <lineage>
        <taxon>Eukaryota</taxon>
        <taxon>Fungi</taxon>
        <taxon>Dikarya</taxon>
        <taxon>Ascomycota</taxon>
        <taxon>Pezizomycotina</taxon>
        <taxon>Leotiomycetes</taxon>
        <taxon>Helotiales</taxon>
        <taxon>Sclerotiniaceae</taxon>
        <taxon>Botrytis</taxon>
    </lineage>
</organism>
<evidence type="ECO:0000256" key="1">
    <source>
        <dbReference type="SAM" id="Phobius"/>
    </source>
</evidence>
<dbReference type="RefSeq" id="XP_037187469.1">
    <property type="nucleotide sequence ID" value="XM_037342747.1"/>
</dbReference>
<feature type="transmembrane region" description="Helical" evidence="1">
    <location>
        <begin position="362"/>
        <end position="387"/>
    </location>
</feature>
<dbReference type="AlphaFoldDB" id="A0A8H6AJM7"/>
<keyword evidence="1" id="KW-1133">Transmembrane helix</keyword>
<protein>
    <submittedName>
        <fullName evidence="2">Uncharacterized protein</fullName>
    </submittedName>
</protein>
<name>A0A8H6AJM7_9HELO</name>
<dbReference type="Proteomes" id="UP000531561">
    <property type="component" value="Unassembled WGS sequence"/>
</dbReference>
<dbReference type="OrthoDB" id="4770905at2759"/>
<evidence type="ECO:0000313" key="2">
    <source>
        <dbReference type="EMBL" id="KAF5868520.1"/>
    </source>
</evidence>
<accession>A0A8H6AJM7</accession>
<gene>
    <name evidence="2" type="ORF">Bfra_012432</name>
</gene>
<keyword evidence="3" id="KW-1185">Reference proteome</keyword>
<reference evidence="2 3" key="1">
    <citation type="journal article" date="2020" name="Phytopathology">
        <title>A high-quality genome resource of Botrytis fragariae, a new and rapidly spreading fungal pathogen causing strawberry gray mold in the U.S.A.</title>
        <authorList>
            <person name="Wu Y."/>
            <person name="Saski C.A."/>
            <person name="Schnabel G."/>
            <person name="Xiao S."/>
            <person name="Hu M."/>
        </authorList>
    </citation>
    <scope>NUCLEOTIDE SEQUENCE [LARGE SCALE GENOMIC DNA]</scope>
    <source>
        <strain evidence="2 3">BVB16</strain>
    </source>
</reference>
<keyword evidence="1" id="KW-0812">Transmembrane</keyword>
<keyword evidence="1" id="KW-0472">Membrane</keyword>
<evidence type="ECO:0000313" key="3">
    <source>
        <dbReference type="Proteomes" id="UP000531561"/>
    </source>
</evidence>